<dbReference type="PANTHER" id="PTHR11527">
    <property type="entry name" value="HEAT-SHOCK PROTEIN 20 FAMILY MEMBER"/>
    <property type="match status" value="1"/>
</dbReference>
<dbReference type="CDD" id="cd06471">
    <property type="entry name" value="ACD_LpsHSP_like"/>
    <property type="match status" value="1"/>
</dbReference>
<evidence type="ECO:0000259" key="4">
    <source>
        <dbReference type="PROSITE" id="PS51203"/>
    </source>
</evidence>
<dbReference type="PROSITE" id="PS51203">
    <property type="entry name" value="CS"/>
    <property type="match status" value="1"/>
</dbReference>
<dbReference type="InterPro" id="IPR002068">
    <property type="entry name" value="A-crystallin/Hsp20_dom"/>
</dbReference>
<keyword evidence="6" id="KW-1185">Reference proteome</keyword>
<feature type="domain" description="CS" evidence="4">
    <location>
        <begin position="34"/>
        <end position="140"/>
    </location>
</feature>
<dbReference type="InterPro" id="IPR008978">
    <property type="entry name" value="HSP20-like_chaperone"/>
</dbReference>
<gene>
    <name evidence="5" type="ORF">EBB06_08905</name>
</gene>
<reference evidence="5 6" key="1">
    <citation type="submission" date="2018-10" db="EMBL/GenBank/DDBJ databases">
        <title>Draft genome of Fastidiocella sp. strain 375T, a bacterium isolated from a karstic cave dripping water.</title>
        <authorList>
            <person name="Coelho C."/>
            <person name="Verissimo A."/>
            <person name="Tiago I."/>
        </authorList>
    </citation>
    <scope>NUCLEOTIDE SEQUENCE [LARGE SCALE GENOMIC DNA]</scope>
    <source>
        <strain evidence="5 6">CAVE-375</strain>
    </source>
</reference>
<evidence type="ECO:0000313" key="6">
    <source>
        <dbReference type="Proteomes" id="UP000290682"/>
    </source>
</evidence>
<evidence type="ECO:0000259" key="3">
    <source>
        <dbReference type="PROSITE" id="PS01031"/>
    </source>
</evidence>
<comment type="caution">
    <text evidence="5">The sequence shown here is derived from an EMBL/GenBank/DDBJ whole genome shotgun (WGS) entry which is preliminary data.</text>
</comment>
<dbReference type="Pfam" id="PF00011">
    <property type="entry name" value="HSP20"/>
    <property type="match status" value="1"/>
</dbReference>
<dbReference type="SUPFAM" id="SSF49764">
    <property type="entry name" value="HSP20-like chaperones"/>
    <property type="match status" value="1"/>
</dbReference>
<dbReference type="Proteomes" id="UP000290682">
    <property type="component" value="Unassembled WGS sequence"/>
</dbReference>
<dbReference type="InterPro" id="IPR031107">
    <property type="entry name" value="Small_HSP"/>
</dbReference>
<dbReference type="PROSITE" id="PS01031">
    <property type="entry name" value="SHSP"/>
    <property type="match status" value="1"/>
</dbReference>
<accession>A0ABY0FGB2</accession>
<organism evidence="5 6">
    <name type="scientific">Crenobacter cavernae</name>
    <dbReference type="NCBI Taxonomy" id="2290923"/>
    <lineage>
        <taxon>Bacteria</taxon>
        <taxon>Pseudomonadati</taxon>
        <taxon>Pseudomonadota</taxon>
        <taxon>Betaproteobacteria</taxon>
        <taxon>Neisseriales</taxon>
        <taxon>Neisseriaceae</taxon>
        <taxon>Crenobacter</taxon>
    </lineage>
</organism>
<dbReference type="InterPro" id="IPR007052">
    <property type="entry name" value="CS_dom"/>
</dbReference>
<sequence>MANLIRRDFDTLLDDMLKGFFVRPVGFGSNATLAPDIKLDVKEDDKTYTVEVELPGVKKEDIHVEIDGNTVSISAEVRQENELKEGEKLLRSERYFGQASRSFQLACSVDEQAASARFQDGVLELTLPKRETTSGGRRLLIK</sequence>
<proteinExistence type="inferred from homology"/>
<dbReference type="Gene3D" id="2.60.40.790">
    <property type="match status" value="1"/>
</dbReference>
<name>A0ABY0FGB2_9NEIS</name>
<evidence type="ECO:0000313" key="5">
    <source>
        <dbReference type="EMBL" id="RXZ43717.1"/>
    </source>
</evidence>
<evidence type="ECO:0000256" key="2">
    <source>
        <dbReference type="RuleBase" id="RU003616"/>
    </source>
</evidence>
<evidence type="ECO:0000256" key="1">
    <source>
        <dbReference type="PROSITE-ProRule" id="PRU00285"/>
    </source>
</evidence>
<dbReference type="RefSeq" id="WP_129212850.1">
    <property type="nucleotide sequence ID" value="NZ_REGR01000007.1"/>
</dbReference>
<feature type="domain" description="SHSP" evidence="3">
    <location>
        <begin position="28"/>
        <end position="142"/>
    </location>
</feature>
<dbReference type="EMBL" id="REGR01000007">
    <property type="protein sequence ID" value="RXZ43717.1"/>
    <property type="molecule type" value="Genomic_DNA"/>
</dbReference>
<comment type="similarity">
    <text evidence="1 2">Belongs to the small heat shock protein (HSP20) family.</text>
</comment>
<protein>
    <submittedName>
        <fullName evidence="5">Hsp20/alpha crystallin family protein</fullName>
    </submittedName>
</protein>